<evidence type="ECO:0000256" key="2">
    <source>
        <dbReference type="ARBA" id="ARBA00022670"/>
    </source>
</evidence>
<keyword evidence="1" id="KW-1188">Viral release from host cell</keyword>
<evidence type="ECO:0000259" key="4">
    <source>
        <dbReference type="Pfam" id="PF04586"/>
    </source>
</evidence>
<accession>A0A2W5BCM1</accession>
<evidence type="ECO:0000313" key="5">
    <source>
        <dbReference type="EMBL" id="PZP03178.1"/>
    </source>
</evidence>
<evidence type="ECO:0000313" key="6">
    <source>
        <dbReference type="Proteomes" id="UP000249451"/>
    </source>
</evidence>
<organism evidence="5 6">
    <name type="scientific">Corynebacterium urealyticum</name>
    <dbReference type="NCBI Taxonomy" id="43771"/>
    <lineage>
        <taxon>Bacteria</taxon>
        <taxon>Bacillati</taxon>
        <taxon>Actinomycetota</taxon>
        <taxon>Actinomycetes</taxon>
        <taxon>Mycobacteriales</taxon>
        <taxon>Corynebacteriaceae</taxon>
        <taxon>Corynebacterium</taxon>
    </lineage>
</organism>
<dbReference type="SUPFAM" id="SSF56563">
    <property type="entry name" value="Major capsid protein gp5"/>
    <property type="match status" value="1"/>
</dbReference>
<gene>
    <name evidence="5" type="ORF">DI609_01340</name>
</gene>
<keyword evidence="3" id="KW-0378">Hydrolase</keyword>
<comment type="caution">
    <text evidence="5">The sequence shown here is derived from an EMBL/GenBank/DDBJ whole genome shotgun (WGS) entry which is preliminary data.</text>
</comment>
<sequence length="509" mass="53345">MTRPSTITAIAEVTATATPARTISGQIVAFDTESSHGIVIAAGALAPRQPLRRVKLLVDHDHSQPIGYMTALEGTAATFHVPPGAAGDAALADAQTGRRDGLSIGCRVLDGSYDETTETFTVTSAELFEVSLCAIPAFADAQIETVAAAMTTTPKGHTMTETPKQPEVQAATTPEPVPAKQPEVQAAAFPQPPARVEAVTDRAMSLTEVTEHVAAAISTGHPGQITAALADVVPANDKGTGWIGREDWLGELWAATRTGRPHIDAFGPTKQLNSMKLRGWQWATRPKPAKYDGNKTEVPTNKVATKAIEANAHRWAGGWDIDRIFIDLADPGFLAAFWQAAMLEYQRDSDTDVLNDLLKAATPGAKSAGVLEAITSSAAAIRKIGGSMSHLFISDDLFAAYADLRSDEVPFWLARATGTAGVSLSDGKADVADLSVIADPDLPAGTVLAADKRAATVYEKAPIQVQALDIARGGIDLGFFSYGGVLVNDPRAVIKTTVTAPPITGGDGA</sequence>
<reference evidence="5 6" key="1">
    <citation type="submission" date="2017-11" db="EMBL/GenBank/DDBJ databases">
        <title>Infants hospitalized years apart are colonized by the same room-sourced microbial strains.</title>
        <authorList>
            <person name="Brooks B."/>
            <person name="Olm M.R."/>
            <person name="Firek B.A."/>
            <person name="Baker R."/>
            <person name="Thomas B.C."/>
            <person name="Morowitz M.J."/>
            <person name="Banfield J.F."/>
        </authorList>
    </citation>
    <scope>NUCLEOTIDE SEQUENCE [LARGE SCALE GENOMIC DNA]</scope>
    <source>
        <strain evidence="5">S2_012_000_R3_87</strain>
    </source>
</reference>
<protein>
    <recommendedName>
        <fullName evidence="4">Prohead serine protease domain-containing protein</fullName>
    </recommendedName>
</protein>
<feature type="domain" description="Prohead serine protease" evidence="4">
    <location>
        <begin position="20"/>
        <end position="154"/>
    </location>
</feature>
<dbReference type="GO" id="GO:0008233">
    <property type="term" value="F:peptidase activity"/>
    <property type="evidence" value="ECO:0007669"/>
    <property type="project" value="UniProtKB-KW"/>
</dbReference>
<dbReference type="InterPro" id="IPR054613">
    <property type="entry name" value="Peptidase_S78_dom"/>
</dbReference>
<evidence type="ECO:0000256" key="3">
    <source>
        <dbReference type="ARBA" id="ARBA00022801"/>
    </source>
</evidence>
<dbReference type="Pfam" id="PF25209">
    <property type="entry name" value="Phage_capsid_4"/>
    <property type="match status" value="1"/>
</dbReference>
<dbReference type="Proteomes" id="UP000249451">
    <property type="component" value="Unassembled WGS sequence"/>
</dbReference>
<dbReference type="GO" id="GO:0006508">
    <property type="term" value="P:proteolysis"/>
    <property type="evidence" value="ECO:0007669"/>
    <property type="project" value="UniProtKB-KW"/>
</dbReference>
<name>A0A2W5BCM1_9CORY</name>
<proteinExistence type="predicted"/>
<evidence type="ECO:0000256" key="1">
    <source>
        <dbReference type="ARBA" id="ARBA00022612"/>
    </source>
</evidence>
<dbReference type="Pfam" id="PF04586">
    <property type="entry name" value="Peptidase_S78"/>
    <property type="match status" value="1"/>
</dbReference>
<dbReference type="AlphaFoldDB" id="A0A2W5BCM1"/>
<dbReference type="EMBL" id="QFNY01000016">
    <property type="protein sequence ID" value="PZP03178.1"/>
    <property type="molecule type" value="Genomic_DNA"/>
</dbReference>
<keyword evidence="2" id="KW-0645">Protease</keyword>